<dbReference type="Proteomes" id="UP000197781">
    <property type="component" value="Chromosome"/>
</dbReference>
<dbReference type="Pfam" id="PF02586">
    <property type="entry name" value="SRAP"/>
    <property type="match status" value="1"/>
</dbReference>
<protein>
    <submittedName>
        <fullName evidence="1">Uncharacterized protein</fullName>
    </submittedName>
</protein>
<dbReference type="EMBL" id="CP018145">
    <property type="protein sequence ID" value="ASJ54159.1"/>
    <property type="molecule type" value="Genomic_DNA"/>
</dbReference>
<sequence length="65" mass="7813">MIMRCETLNEKPAFKQLFARKRCILPANSFYQFMWTKFAPLILSVEGSYCSYHLSKRMLYQKKLI</sequence>
<dbReference type="InterPro" id="IPR003738">
    <property type="entry name" value="SRAP"/>
</dbReference>
<dbReference type="KEGG" id="bfm:BP422_11735"/>
<dbReference type="GO" id="GO:0106300">
    <property type="term" value="P:protein-DNA covalent cross-linking repair"/>
    <property type="evidence" value="ECO:0007669"/>
    <property type="project" value="InterPro"/>
</dbReference>
<dbReference type="AlphaFoldDB" id="A0A220MH78"/>
<evidence type="ECO:0000313" key="2">
    <source>
        <dbReference type="Proteomes" id="UP000197781"/>
    </source>
</evidence>
<proteinExistence type="predicted"/>
<dbReference type="Gene3D" id="3.90.1680.10">
    <property type="entry name" value="SOS response associated peptidase-like"/>
    <property type="match status" value="1"/>
</dbReference>
<dbReference type="InterPro" id="IPR036590">
    <property type="entry name" value="SRAP-like"/>
</dbReference>
<name>A0A220MH78_9BACL</name>
<gene>
    <name evidence="1" type="ORF">BP422_11735</name>
</gene>
<dbReference type="SUPFAM" id="SSF143081">
    <property type="entry name" value="BB1717-like"/>
    <property type="match status" value="1"/>
</dbReference>
<evidence type="ECO:0000313" key="1">
    <source>
        <dbReference type="EMBL" id="ASJ54159.1"/>
    </source>
</evidence>
<accession>A0A220MH78</accession>
<reference evidence="1 2" key="1">
    <citation type="submission" date="2016-11" db="EMBL/GenBank/DDBJ databases">
        <authorList>
            <person name="Jaros S."/>
            <person name="Januszkiewicz K."/>
            <person name="Wedrychowicz H."/>
        </authorList>
    </citation>
    <scope>NUCLEOTIDE SEQUENCE [LARGE SCALE GENOMIC DNA]</scope>
    <source>
        <strain evidence="1 2">NF2</strain>
    </source>
</reference>
<dbReference type="GO" id="GO:0003697">
    <property type="term" value="F:single-stranded DNA binding"/>
    <property type="evidence" value="ECO:0007669"/>
    <property type="project" value="InterPro"/>
</dbReference>
<organism evidence="1 2">
    <name type="scientific">Brevibacillus formosus</name>
    <dbReference type="NCBI Taxonomy" id="54913"/>
    <lineage>
        <taxon>Bacteria</taxon>
        <taxon>Bacillati</taxon>
        <taxon>Bacillota</taxon>
        <taxon>Bacilli</taxon>
        <taxon>Bacillales</taxon>
        <taxon>Paenibacillaceae</taxon>
        <taxon>Brevibacillus</taxon>
    </lineage>
</organism>